<evidence type="ECO:0000313" key="2">
    <source>
        <dbReference type="Proteomes" id="UP000442535"/>
    </source>
</evidence>
<dbReference type="EMBL" id="VUMY01000010">
    <property type="protein sequence ID" value="MST49866.1"/>
    <property type="molecule type" value="Genomic_DNA"/>
</dbReference>
<keyword evidence="2" id="KW-1185">Reference proteome</keyword>
<accession>A0A7K0K300</accession>
<dbReference type="Proteomes" id="UP000442535">
    <property type="component" value="Unassembled WGS sequence"/>
</dbReference>
<organism evidence="1 2">
    <name type="scientific">Mobiluncus porci</name>
    <dbReference type="NCBI Taxonomy" id="2652278"/>
    <lineage>
        <taxon>Bacteria</taxon>
        <taxon>Bacillati</taxon>
        <taxon>Actinomycetota</taxon>
        <taxon>Actinomycetes</taxon>
        <taxon>Actinomycetales</taxon>
        <taxon>Actinomycetaceae</taxon>
        <taxon>Mobiluncus</taxon>
    </lineage>
</organism>
<gene>
    <name evidence="1" type="ORF">FYJ63_06405</name>
</gene>
<name>A0A7K0K300_9ACTO</name>
<proteinExistence type="predicted"/>
<reference evidence="1 2" key="1">
    <citation type="submission" date="2019-08" db="EMBL/GenBank/DDBJ databases">
        <title>In-depth cultivation of the pig gut microbiome towards novel bacterial diversity and tailored functional studies.</title>
        <authorList>
            <person name="Wylensek D."/>
            <person name="Hitch T.C.A."/>
            <person name="Clavel T."/>
        </authorList>
    </citation>
    <scope>NUCLEOTIDE SEQUENCE [LARGE SCALE GENOMIC DNA]</scope>
    <source>
        <strain evidence="1 2">RF-GAM-744-WT-7</strain>
    </source>
</reference>
<evidence type="ECO:0000313" key="1">
    <source>
        <dbReference type="EMBL" id="MST49866.1"/>
    </source>
</evidence>
<sequence>MSVKVGSRSSAFIESLRQGATFSRALAASGLQMEHGELLLEHLQRSGLLAGPGGTGNQGDIANCASGACSPGVNLAGLSEGQRLHCVGCPLSGI</sequence>
<dbReference type="AlphaFoldDB" id="A0A7K0K300"/>
<dbReference type="RefSeq" id="WP_154544954.1">
    <property type="nucleotide sequence ID" value="NZ_VUMY01000010.1"/>
</dbReference>
<comment type="caution">
    <text evidence="1">The sequence shown here is derived from an EMBL/GenBank/DDBJ whole genome shotgun (WGS) entry which is preliminary data.</text>
</comment>
<protein>
    <submittedName>
        <fullName evidence="1">Uncharacterized protein</fullName>
    </submittedName>
</protein>